<dbReference type="AlphaFoldDB" id="A0A0B7IIZ8"/>
<dbReference type="RefSeq" id="WP_042006487.1">
    <property type="nucleotide sequence ID" value="NZ_CDOL01000112.1"/>
</dbReference>
<dbReference type="EMBL" id="CDOL01000112">
    <property type="protein sequence ID" value="CEN51851.1"/>
    <property type="molecule type" value="Genomic_DNA"/>
</dbReference>
<dbReference type="InterPro" id="IPR011990">
    <property type="entry name" value="TPR-like_helical_dom_sf"/>
</dbReference>
<protein>
    <submittedName>
        <fullName evidence="3">Uncharacterized protein</fullName>
    </submittedName>
</protein>
<dbReference type="Pfam" id="PF11138">
    <property type="entry name" value="DUF2911"/>
    <property type="match status" value="1"/>
</dbReference>
<feature type="signal peptide" evidence="2">
    <location>
        <begin position="1"/>
        <end position="19"/>
    </location>
</feature>
<dbReference type="SUPFAM" id="SSF48452">
    <property type="entry name" value="TPR-like"/>
    <property type="match status" value="1"/>
</dbReference>
<sequence length="281" mass="31270">MKKIAISIVALLTFQLGMAQLKTPNASPKSSINQTIGLTEVQITYARPSVKNRVIFGDLVPYGKIWRTGANAATVIEFSTPITFGNTEVKAGKYALYSVPDTNQWKVFLYADSELWGAPGKNFDQGKVIAESVVKPLTINPKVETFTIGFDEIRNNDAMLTLAWDNILVKVPIKVNTRQTVIESIGKTMNGPTASDYHRAAMFYFEENIDLDKALEWSSKAVELNPTAYWVQKLKSDIQAAKKDYKNAIKTAEIALERAQKAGNDGYVKAIQENINAWKKK</sequence>
<gene>
    <name evidence="3" type="ORF">CCAND93_20002</name>
</gene>
<dbReference type="Gene3D" id="1.25.40.10">
    <property type="entry name" value="Tetratricopeptide repeat domain"/>
    <property type="match status" value="1"/>
</dbReference>
<dbReference type="STRING" id="1848903.CCAND38_80088"/>
<reference evidence="3 4" key="1">
    <citation type="submission" date="2015-01" db="EMBL/GenBank/DDBJ databases">
        <authorList>
            <person name="Xiang T."/>
            <person name="Song Y."/>
            <person name="Huang L."/>
            <person name="Wang B."/>
            <person name="Wu P."/>
        </authorList>
    </citation>
    <scope>NUCLEOTIDE SEQUENCE [LARGE SCALE GENOMIC DNA]</scope>
    <source>
        <strain evidence="3 4">CcD93</strain>
    </source>
</reference>
<organism evidence="3 4">
    <name type="scientific">Capnocytophaga canis</name>
    <dbReference type="NCBI Taxonomy" id="1848903"/>
    <lineage>
        <taxon>Bacteria</taxon>
        <taxon>Pseudomonadati</taxon>
        <taxon>Bacteroidota</taxon>
        <taxon>Flavobacteriia</taxon>
        <taxon>Flavobacteriales</taxon>
        <taxon>Flavobacteriaceae</taxon>
        <taxon>Capnocytophaga</taxon>
    </lineage>
</organism>
<keyword evidence="2" id="KW-0732">Signal</keyword>
<evidence type="ECO:0000256" key="2">
    <source>
        <dbReference type="SAM" id="SignalP"/>
    </source>
</evidence>
<accession>A0A0B7IIZ8</accession>
<dbReference type="Proteomes" id="UP000038200">
    <property type="component" value="Unassembled WGS sequence"/>
</dbReference>
<evidence type="ECO:0000313" key="4">
    <source>
        <dbReference type="Proteomes" id="UP000038200"/>
    </source>
</evidence>
<feature type="coiled-coil region" evidence="1">
    <location>
        <begin position="231"/>
        <end position="262"/>
    </location>
</feature>
<name>A0A0B7IIZ8_9FLAO</name>
<proteinExistence type="predicted"/>
<feature type="chain" id="PRO_5002116747" evidence="2">
    <location>
        <begin position="20"/>
        <end position="281"/>
    </location>
</feature>
<dbReference type="OrthoDB" id="187854at2"/>
<evidence type="ECO:0000256" key="1">
    <source>
        <dbReference type="SAM" id="Coils"/>
    </source>
</evidence>
<keyword evidence="1" id="KW-0175">Coiled coil</keyword>
<evidence type="ECO:0000313" key="3">
    <source>
        <dbReference type="EMBL" id="CEN51851.1"/>
    </source>
</evidence>
<dbReference type="InterPro" id="IPR021314">
    <property type="entry name" value="DUF2911"/>
</dbReference>